<dbReference type="RefSeq" id="WP_092043354.1">
    <property type="nucleotide sequence ID" value="NZ_FOTK01000022.1"/>
</dbReference>
<reference evidence="7" key="1">
    <citation type="submission" date="2016-10" db="EMBL/GenBank/DDBJ databases">
        <authorList>
            <person name="Varghese N."/>
            <person name="Submissions S."/>
        </authorList>
    </citation>
    <scope>NUCLEOTIDE SEQUENCE [LARGE SCALE GENOMIC DNA]</scope>
    <source>
        <strain evidence="7">BL36</strain>
    </source>
</reference>
<dbReference type="Gene3D" id="2.40.420.20">
    <property type="match status" value="1"/>
</dbReference>
<sequence length="436" mass="45410">MKTPIYPATETKDPYKAASEASVLPIFSGRAFRRSALCGLVLLAAAPARAVETAAVPDAAAIAPAVTVVPAERREIVERAVVTGTLVPRDEILVAPEIEGLRITDLLVEEGDRVTKGQVLAKLSQEMIVTQEASNVASIARAEAAIVQARSQIVQAEAANIEAKQSLERAQSLAKTGNATAAVLEQRVSAAQGAEGRLAAAKGGLQSAQADLATARAAAAEIALRRARTDIRAPEAGIVNRRTARVGASVTAAGEPLFRLIARGEIELEGEVPETSLARIQVGDPASLALDDGRTLRGKVRRVYPEVDRATRLGKVRIRLTDDPALRIGAFARGTVEVARREGIAVPVSSLLYAADGRASVLVAKDGRVEARAVTSGLSSEGYTEIRSGVAAGESVVARAGSFLRDGDRVRAVSRPAGTTPMSAPASPPMADAAPR</sequence>
<keyword evidence="2" id="KW-0175">Coiled coil</keyword>
<proteinExistence type="inferred from homology"/>
<evidence type="ECO:0000259" key="5">
    <source>
        <dbReference type="Pfam" id="PF25975"/>
    </source>
</evidence>
<feature type="compositionally biased region" description="Low complexity" evidence="3">
    <location>
        <begin position="416"/>
        <end position="436"/>
    </location>
</feature>
<dbReference type="Gene3D" id="2.40.30.170">
    <property type="match status" value="1"/>
</dbReference>
<evidence type="ECO:0000256" key="3">
    <source>
        <dbReference type="SAM" id="MobiDB-lite"/>
    </source>
</evidence>
<dbReference type="OrthoDB" id="7422354at2"/>
<feature type="domain" description="CusB-like beta-barrel" evidence="4">
    <location>
        <begin position="268"/>
        <end position="336"/>
    </location>
</feature>
<evidence type="ECO:0000259" key="4">
    <source>
        <dbReference type="Pfam" id="PF25954"/>
    </source>
</evidence>
<dbReference type="GO" id="GO:0015562">
    <property type="term" value="F:efflux transmembrane transporter activity"/>
    <property type="evidence" value="ECO:0007669"/>
    <property type="project" value="TreeGrafter"/>
</dbReference>
<dbReference type="InterPro" id="IPR058792">
    <property type="entry name" value="Beta-barrel_RND_2"/>
</dbReference>
<feature type="domain" description="CzcB-like C-terminal circularly permuted SH3-like" evidence="5">
    <location>
        <begin position="354"/>
        <end position="404"/>
    </location>
</feature>
<dbReference type="AlphaFoldDB" id="A0A1I4NTF3"/>
<accession>A0A1I4NTF3</accession>
<dbReference type="PANTHER" id="PTHR30469:SF15">
    <property type="entry name" value="HLYD FAMILY OF SECRETION PROTEINS"/>
    <property type="match status" value="1"/>
</dbReference>
<dbReference type="SUPFAM" id="SSF111369">
    <property type="entry name" value="HlyD-like secretion proteins"/>
    <property type="match status" value="1"/>
</dbReference>
<evidence type="ECO:0000313" key="6">
    <source>
        <dbReference type="EMBL" id="SFM18808.1"/>
    </source>
</evidence>
<organism evidence="6 7">
    <name type="scientific">Methylobacterium pseudosasicola</name>
    <dbReference type="NCBI Taxonomy" id="582667"/>
    <lineage>
        <taxon>Bacteria</taxon>
        <taxon>Pseudomonadati</taxon>
        <taxon>Pseudomonadota</taxon>
        <taxon>Alphaproteobacteria</taxon>
        <taxon>Hyphomicrobiales</taxon>
        <taxon>Methylobacteriaceae</taxon>
        <taxon>Methylobacterium</taxon>
    </lineage>
</organism>
<comment type="similarity">
    <text evidence="1">Belongs to the membrane fusion protein (MFP) (TC 8.A.1) family.</text>
</comment>
<dbReference type="Gene3D" id="1.10.287.470">
    <property type="entry name" value="Helix hairpin bin"/>
    <property type="match status" value="1"/>
</dbReference>
<gene>
    <name evidence="6" type="ORF">SAMN05192568_10224</name>
</gene>
<dbReference type="Proteomes" id="UP000199048">
    <property type="component" value="Unassembled WGS sequence"/>
</dbReference>
<dbReference type="Pfam" id="PF25954">
    <property type="entry name" value="Beta-barrel_RND_2"/>
    <property type="match status" value="1"/>
</dbReference>
<dbReference type="InterPro" id="IPR058649">
    <property type="entry name" value="CzcB_C"/>
</dbReference>
<evidence type="ECO:0000313" key="7">
    <source>
        <dbReference type="Proteomes" id="UP000199048"/>
    </source>
</evidence>
<dbReference type="GO" id="GO:1990281">
    <property type="term" value="C:efflux pump complex"/>
    <property type="evidence" value="ECO:0007669"/>
    <property type="project" value="TreeGrafter"/>
</dbReference>
<feature type="coiled-coil region" evidence="2">
    <location>
        <begin position="139"/>
        <end position="173"/>
    </location>
</feature>
<dbReference type="InterPro" id="IPR006143">
    <property type="entry name" value="RND_pump_MFP"/>
</dbReference>
<dbReference type="PANTHER" id="PTHR30469">
    <property type="entry name" value="MULTIDRUG RESISTANCE PROTEIN MDTA"/>
    <property type="match status" value="1"/>
</dbReference>
<name>A0A1I4NTF3_9HYPH</name>
<feature type="region of interest" description="Disordered" evidence="3">
    <location>
        <begin position="414"/>
        <end position="436"/>
    </location>
</feature>
<evidence type="ECO:0000256" key="1">
    <source>
        <dbReference type="ARBA" id="ARBA00009477"/>
    </source>
</evidence>
<dbReference type="EMBL" id="FOTK01000022">
    <property type="protein sequence ID" value="SFM18808.1"/>
    <property type="molecule type" value="Genomic_DNA"/>
</dbReference>
<dbReference type="NCBIfam" id="TIGR01730">
    <property type="entry name" value="RND_mfp"/>
    <property type="match status" value="1"/>
</dbReference>
<dbReference type="Gene3D" id="2.40.50.100">
    <property type="match status" value="1"/>
</dbReference>
<evidence type="ECO:0000256" key="2">
    <source>
        <dbReference type="SAM" id="Coils"/>
    </source>
</evidence>
<protein>
    <submittedName>
        <fullName evidence="6">HlyD family secretion protein</fullName>
    </submittedName>
</protein>
<keyword evidence="7" id="KW-1185">Reference proteome</keyword>
<dbReference type="Pfam" id="PF25975">
    <property type="entry name" value="CzcB_C"/>
    <property type="match status" value="1"/>
</dbReference>
<dbReference type="STRING" id="582667.SAMN05192568_10224"/>